<comment type="caution">
    <text evidence="6">The sequence shown here is derived from an EMBL/GenBank/DDBJ whole genome shotgun (WGS) entry which is preliminary data.</text>
</comment>
<dbReference type="GO" id="GO:0003677">
    <property type="term" value="F:DNA binding"/>
    <property type="evidence" value="ECO:0007669"/>
    <property type="project" value="UniProtKB-KW"/>
</dbReference>
<feature type="modified residue" description="4-aspartylphosphate" evidence="3">
    <location>
        <position position="57"/>
    </location>
</feature>
<dbReference type="InterPro" id="IPR011006">
    <property type="entry name" value="CheY-like_superfamily"/>
</dbReference>
<evidence type="ECO:0000256" key="1">
    <source>
        <dbReference type="ARBA" id="ARBA00022553"/>
    </source>
</evidence>
<dbReference type="PROSITE" id="PS50043">
    <property type="entry name" value="HTH_LUXR_2"/>
    <property type="match status" value="1"/>
</dbReference>
<evidence type="ECO:0000313" key="7">
    <source>
        <dbReference type="Proteomes" id="UP000590740"/>
    </source>
</evidence>
<feature type="domain" description="HTH luxR-type" evidence="4">
    <location>
        <begin position="153"/>
        <end position="218"/>
    </location>
</feature>
<dbReference type="SUPFAM" id="SSF46894">
    <property type="entry name" value="C-terminal effector domain of the bipartite response regulators"/>
    <property type="match status" value="1"/>
</dbReference>
<dbReference type="PROSITE" id="PS50110">
    <property type="entry name" value="RESPONSE_REGULATORY"/>
    <property type="match status" value="1"/>
</dbReference>
<evidence type="ECO:0000259" key="4">
    <source>
        <dbReference type="PROSITE" id="PS50043"/>
    </source>
</evidence>
<dbReference type="PANTHER" id="PTHR43214:SF39">
    <property type="entry name" value="TRANSCRIPTIONAL REGULATORY PROTEIN DEGU"/>
    <property type="match status" value="1"/>
</dbReference>
<dbReference type="Pfam" id="PF00072">
    <property type="entry name" value="Response_reg"/>
    <property type="match status" value="1"/>
</dbReference>
<dbReference type="PRINTS" id="PR00038">
    <property type="entry name" value="HTHLUXR"/>
</dbReference>
<evidence type="ECO:0000259" key="5">
    <source>
        <dbReference type="PROSITE" id="PS50110"/>
    </source>
</evidence>
<organism evidence="6 7">
    <name type="scientific">Prosthecobacter vanneervenii</name>
    <dbReference type="NCBI Taxonomy" id="48466"/>
    <lineage>
        <taxon>Bacteria</taxon>
        <taxon>Pseudomonadati</taxon>
        <taxon>Verrucomicrobiota</taxon>
        <taxon>Verrucomicrobiia</taxon>
        <taxon>Verrucomicrobiales</taxon>
        <taxon>Verrucomicrobiaceae</taxon>
        <taxon>Prosthecobacter</taxon>
    </lineage>
</organism>
<dbReference type="PROSITE" id="PS00622">
    <property type="entry name" value="HTH_LUXR_1"/>
    <property type="match status" value="1"/>
</dbReference>
<dbReference type="Proteomes" id="UP000590740">
    <property type="component" value="Unassembled WGS sequence"/>
</dbReference>
<dbReference type="CDD" id="cd17535">
    <property type="entry name" value="REC_NarL-like"/>
    <property type="match status" value="1"/>
</dbReference>
<dbReference type="Gene3D" id="3.40.50.2300">
    <property type="match status" value="1"/>
</dbReference>
<accession>A0A7W8DM20</accession>
<keyword evidence="1 3" id="KW-0597">Phosphoprotein</keyword>
<evidence type="ECO:0000313" key="6">
    <source>
        <dbReference type="EMBL" id="MBB5034923.1"/>
    </source>
</evidence>
<sequence>MTTRIKTLLVDDQAPFREAMLQLLGLDGRVHVVAEAADGEEALRLTAEHQPHVVLMDLRMPVMNGVEATRRIRAAHPEVRVLMLTIFDQEENVFESLRAGACGYVLKNTPVDQLVEAIRTVAKGQTYLHPSVATHVVAEFNRLSQPSPLSSEEKRIASQLSQREEEILRHLVRGMSNKEIATALCLTEGTVKNYMSRILDKLQVPDRTSAALMARTLGLA</sequence>
<evidence type="ECO:0000256" key="3">
    <source>
        <dbReference type="PROSITE-ProRule" id="PRU00169"/>
    </source>
</evidence>
<dbReference type="InterPro" id="IPR039420">
    <property type="entry name" value="WalR-like"/>
</dbReference>
<dbReference type="SUPFAM" id="SSF52172">
    <property type="entry name" value="CheY-like"/>
    <property type="match status" value="1"/>
</dbReference>
<dbReference type="InterPro" id="IPR000792">
    <property type="entry name" value="Tscrpt_reg_LuxR_C"/>
</dbReference>
<evidence type="ECO:0000256" key="2">
    <source>
        <dbReference type="ARBA" id="ARBA00023125"/>
    </source>
</evidence>
<keyword evidence="7" id="KW-1185">Reference proteome</keyword>
<name>A0A7W8DM20_9BACT</name>
<keyword evidence="2 6" id="KW-0238">DNA-binding</keyword>
<gene>
    <name evidence="6" type="ORF">HNQ65_004531</name>
</gene>
<feature type="domain" description="Response regulatory" evidence="5">
    <location>
        <begin position="6"/>
        <end position="122"/>
    </location>
</feature>
<dbReference type="InterPro" id="IPR016032">
    <property type="entry name" value="Sig_transdc_resp-reg_C-effctor"/>
</dbReference>
<dbReference type="GO" id="GO:0006355">
    <property type="term" value="P:regulation of DNA-templated transcription"/>
    <property type="evidence" value="ECO:0007669"/>
    <property type="project" value="InterPro"/>
</dbReference>
<dbReference type="SMART" id="SM00448">
    <property type="entry name" value="REC"/>
    <property type="match status" value="1"/>
</dbReference>
<dbReference type="EMBL" id="JACHIG010000012">
    <property type="protein sequence ID" value="MBB5034923.1"/>
    <property type="molecule type" value="Genomic_DNA"/>
</dbReference>
<dbReference type="AlphaFoldDB" id="A0A7W8DM20"/>
<dbReference type="InterPro" id="IPR058245">
    <property type="entry name" value="NreC/VraR/RcsB-like_REC"/>
</dbReference>
<dbReference type="CDD" id="cd06170">
    <property type="entry name" value="LuxR_C_like"/>
    <property type="match status" value="1"/>
</dbReference>
<dbReference type="PANTHER" id="PTHR43214">
    <property type="entry name" value="TWO-COMPONENT RESPONSE REGULATOR"/>
    <property type="match status" value="1"/>
</dbReference>
<dbReference type="InterPro" id="IPR001789">
    <property type="entry name" value="Sig_transdc_resp-reg_receiver"/>
</dbReference>
<dbReference type="GO" id="GO:0000160">
    <property type="term" value="P:phosphorelay signal transduction system"/>
    <property type="evidence" value="ECO:0007669"/>
    <property type="project" value="InterPro"/>
</dbReference>
<proteinExistence type="predicted"/>
<dbReference type="SMART" id="SM00421">
    <property type="entry name" value="HTH_LUXR"/>
    <property type="match status" value="1"/>
</dbReference>
<protein>
    <submittedName>
        <fullName evidence="6">DNA-binding NarL/FixJ family response regulator</fullName>
    </submittedName>
</protein>
<dbReference type="Pfam" id="PF00196">
    <property type="entry name" value="GerE"/>
    <property type="match status" value="1"/>
</dbReference>
<reference evidence="6 7" key="1">
    <citation type="submission" date="2020-08" db="EMBL/GenBank/DDBJ databases">
        <title>Genomic Encyclopedia of Type Strains, Phase IV (KMG-IV): sequencing the most valuable type-strain genomes for metagenomic binning, comparative biology and taxonomic classification.</title>
        <authorList>
            <person name="Goeker M."/>
        </authorList>
    </citation>
    <scope>NUCLEOTIDE SEQUENCE [LARGE SCALE GENOMIC DNA]</scope>
    <source>
        <strain evidence="6 7">DSM 12252</strain>
    </source>
</reference>
<dbReference type="RefSeq" id="WP_184343195.1">
    <property type="nucleotide sequence ID" value="NZ_JACHIG010000012.1"/>
</dbReference>